<protein>
    <submittedName>
        <fullName evidence="1">18065_t:CDS:1</fullName>
    </submittedName>
</protein>
<accession>A0ACA9L4R1</accession>
<dbReference type="EMBL" id="CAJVPW010002472">
    <property type="protein sequence ID" value="CAG8507178.1"/>
    <property type="molecule type" value="Genomic_DNA"/>
</dbReference>
<evidence type="ECO:0000313" key="1">
    <source>
        <dbReference type="EMBL" id="CAG8507178.1"/>
    </source>
</evidence>
<evidence type="ECO:0000313" key="2">
    <source>
        <dbReference type="Proteomes" id="UP000789366"/>
    </source>
</evidence>
<dbReference type="Proteomes" id="UP000789366">
    <property type="component" value="Unassembled WGS sequence"/>
</dbReference>
<organism evidence="1 2">
    <name type="scientific">Cetraspora pellucida</name>
    <dbReference type="NCBI Taxonomy" id="1433469"/>
    <lineage>
        <taxon>Eukaryota</taxon>
        <taxon>Fungi</taxon>
        <taxon>Fungi incertae sedis</taxon>
        <taxon>Mucoromycota</taxon>
        <taxon>Glomeromycotina</taxon>
        <taxon>Glomeromycetes</taxon>
        <taxon>Diversisporales</taxon>
        <taxon>Gigasporaceae</taxon>
        <taxon>Cetraspora</taxon>
    </lineage>
</organism>
<reference evidence="1" key="1">
    <citation type="submission" date="2021-06" db="EMBL/GenBank/DDBJ databases">
        <authorList>
            <person name="Kallberg Y."/>
            <person name="Tangrot J."/>
            <person name="Rosling A."/>
        </authorList>
    </citation>
    <scope>NUCLEOTIDE SEQUENCE</scope>
    <source>
        <strain evidence="1">28 12/20/2015</strain>
    </source>
</reference>
<keyword evidence="2" id="KW-1185">Reference proteome</keyword>
<sequence length="261" mass="30025">MECASTNHHVIRSLGSHVDDNIKPITKLHEINSCDSTTSKQRQEINDDIILAPDRTHEKDNSDSELPSYLEVIKHEPGLNYMTACESHENLPAYSCSVFKAGYVVKKDEMVSHGVRAKRRTWRKFYLCLWGTILRIYKNETLDNNCVAPIPIREFSMNCAKIGFATDYTKRFNVLRVYIATGYQFIFQSINPNDSISWIENFQSSVNISSSIDDREMPMFITSLPRFQRNTNILAFVPSTNTRDCDCNELGRNNSVFIEIF</sequence>
<gene>
    <name evidence="1" type="ORF">SPELUC_LOCUS3300</name>
</gene>
<comment type="caution">
    <text evidence="1">The sequence shown here is derived from an EMBL/GenBank/DDBJ whole genome shotgun (WGS) entry which is preliminary data.</text>
</comment>
<name>A0ACA9L4R1_9GLOM</name>
<proteinExistence type="predicted"/>